<sequence length="35" mass="3821">MVLMPIGLSELTCSFSAICIPICRKGFISLFSTLK</sequence>
<accession>A0A382MEQ9</accession>
<gene>
    <name evidence="1" type="ORF">METZ01_LOCUS298585</name>
</gene>
<dbReference type="EMBL" id="UINC01092284">
    <property type="protein sequence ID" value="SVC45731.1"/>
    <property type="molecule type" value="Genomic_DNA"/>
</dbReference>
<proteinExistence type="predicted"/>
<evidence type="ECO:0000313" key="1">
    <source>
        <dbReference type="EMBL" id="SVC45731.1"/>
    </source>
</evidence>
<organism evidence="1">
    <name type="scientific">marine metagenome</name>
    <dbReference type="NCBI Taxonomy" id="408172"/>
    <lineage>
        <taxon>unclassified sequences</taxon>
        <taxon>metagenomes</taxon>
        <taxon>ecological metagenomes</taxon>
    </lineage>
</organism>
<name>A0A382MEQ9_9ZZZZ</name>
<reference evidence="1" key="1">
    <citation type="submission" date="2018-05" db="EMBL/GenBank/DDBJ databases">
        <authorList>
            <person name="Lanie J.A."/>
            <person name="Ng W.-L."/>
            <person name="Kazmierczak K.M."/>
            <person name="Andrzejewski T.M."/>
            <person name="Davidsen T.M."/>
            <person name="Wayne K.J."/>
            <person name="Tettelin H."/>
            <person name="Glass J.I."/>
            <person name="Rusch D."/>
            <person name="Podicherti R."/>
            <person name="Tsui H.-C.T."/>
            <person name="Winkler M.E."/>
        </authorList>
    </citation>
    <scope>NUCLEOTIDE SEQUENCE</scope>
</reference>
<dbReference type="AlphaFoldDB" id="A0A382MEQ9"/>
<feature type="non-terminal residue" evidence="1">
    <location>
        <position position="35"/>
    </location>
</feature>
<protein>
    <submittedName>
        <fullName evidence="1">Uncharacterized protein</fullName>
    </submittedName>
</protein>